<sequence>MGRPPSPHKKQVEGPNSAAAAASTLAIILRRPPQCPFLRRRCRCCRVSRRLPPHKPHRTSPLFLLTVRHNIQQYTRRVLFIVLG</sequence>
<evidence type="ECO:0000313" key="2">
    <source>
        <dbReference type="Proteomes" id="UP000324222"/>
    </source>
</evidence>
<reference evidence="1 2" key="1">
    <citation type="submission" date="2019-05" db="EMBL/GenBank/DDBJ databases">
        <title>Another draft genome of Portunus trituberculatus and its Hox gene families provides insights of decapod evolution.</title>
        <authorList>
            <person name="Jeong J.-H."/>
            <person name="Song I."/>
            <person name="Kim S."/>
            <person name="Choi T."/>
            <person name="Kim D."/>
            <person name="Ryu S."/>
            <person name="Kim W."/>
        </authorList>
    </citation>
    <scope>NUCLEOTIDE SEQUENCE [LARGE SCALE GENOMIC DNA]</scope>
    <source>
        <tissue evidence="1">Muscle</tissue>
    </source>
</reference>
<proteinExistence type="predicted"/>
<protein>
    <submittedName>
        <fullName evidence="1">Uncharacterized protein</fullName>
    </submittedName>
</protein>
<dbReference type="EMBL" id="VSRR010023691">
    <property type="protein sequence ID" value="MPC65690.1"/>
    <property type="molecule type" value="Genomic_DNA"/>
</dbReference>
<evidence type="ECO:0000313" key="1">
    <source>
        <dbReference type="EMBL" id="MPC65690.1"/>
    </source>
</evidence>
<dbReference type="AlphaFoldDB" id="A0A5B7H0L6"/>
<accession>A0A5B7H0L6</accession>
<comment type="caution">
    <text evidence="1">The sequence shown here is derived from an EMBL/GenBank/DDBJ whole genome shotgun (WGS) entry which is preliminary data.</text>
</comment>
<dbReference type="Proteomes" id="UP000324222">
    <property type="component" value="Unassembled WGS sequence"/>
</dbReference>
<keyword evidence="2" id="KW-1185">Reference proteome</keyword>
<name>A0A5B7H0L6_PORTR</name>
<organism evidence="1 2">
    <name type="scientific">Portunus trituberculatus</name>
    <name type="common">Swimming crab</name>
    <name type="synonym">Neptunus trituberculatus</name>
    <dbReference type="NCBI Taxonomy" id="210409"/>
    <lineage>
        <taxon>Eukaryota</taxon>
        <taxon>Metazoa</taxon>
        <taxon>Ecdysozoa</taxon>
        <taxon>Arthropoda</taxon>
        <taxon>Crustacea</taxon>
        <taxon>Multicrustacea</taxon>
        <taxon>Malacostraca</taxon>
        <taxon>Eumalacostraca</taxon>
        <taxon>Eucarida</taxon>
        <taxon>Decapoda</taxon>
        <taxon>Pleocyemata</taxon>
        <taxon>Brachyura</taxon>
        <taxon>Eubrachyura</taxon>
        <taxon>Portunoidea</taxon>
        <taxon>Portunidae</taxon>
        <taxon>Portuninae</taxon>
        <taxon>Portunus</taxon>
    </lineage>
</organism>
<gene>
    <name evidence="1" type="ORF">E2C01_059825</name>
</gene>